<accession>A0A2N5IU94</accession>
<name>A0A2N5IU94_9BIFI</name>
<reference evidence="3 4" key="1">
    <citation type="submission" date="2017-07" db="EMBL/GenBank/DDBJ databases">
        <title>Bifidobacterium novel species.</title>
        <authorList>
            <person name="Lugli G.A."/>
            <person name="Milani C."/>
            <person name="Duranti S."/>
            <person name="Mangifesta M."/>
        </authorList>
    </citation>
    <scope>NUCLEOTIDE SEQUENCE [LARGE SCALE GENOMIC DNA]</scope>
    <source>
        <strain evidence="3 4">45</strain>
    </source>
</reference>
<organism evidence="3 4">
    <name type="scientific">Bifidobacterium imperatoris</name>
    <dbReference type="NCBI Taxonomy" id="2020965"/>
    <lineage>
        <taxon>Bacteria</taxon>
        <taxon>Bacillati</taxon>
        <taxon>Actinomycetota</taxon>
        <taxon>Actinomycetes</taxon>
        <taxon>Bifidobacteriales</taxon>
        <taxon>Bifidobacteriaceae</taxon>
        <taxon>Bifidobacterium</taxon>
    </lineage>
</organism>
<proteinExistence type="predicted"/>
<keyword evidence="2" id="KW-0812">Transmembrane</keyword>
<feature type="transmembrane region" description="Helical" evidence="2">
    <location>
        <begin position="463"/>
        <end position="480"/>
    </location>
</feature>
<evidence type="ECO:0008006" key="5">
    <source>
        <dbReference type="Google" id="ProtNLM"/>
    </source>
</evidence>
<feature type="transmembrane region" description="Helical" evidence="2">
    <location>
        <begin position="241"/>
        <end position="259"/>
    </location>
</feature>
<feature type="transmembrane region" description="Helical" evidence="2">
    <location>
        <begin position="279"/>
        <end position="301"/>
    </location>
</feature>
<keyword evidence="2" id="KW-1133">Transmembrane helix</keyword>
<feature type="transmembrane region" description="Helical" evidence="2">
    <location>
        <begin position="408"/>
        <end position="427"/>
    </location>
</feature>
<keyword evidence="2" id="KW-0472">Membrane</keyword>
<feature type="transmembrane region" description="Helical" evidence="2">
    <location>
        <begin position="377"/>
        <end position="396"/>
    </location>
</feature>
<evidence type="ECO:0000256" key="1">
    <source>
        <dbReference type="SAM" id="MobiDB-lite"/>
    </source>
</evidence>
<evidence type="ECO:0000313" key="4">
    <source>
        <dbReference type="Proteomes" id="UP000234855"/>
    </source>
</evidence>
<evidence type="ECO:0000313" key="3">
    <source>
        <dbReference type="EMBL" id="PLS25532.1"/>
    </source>
</evidence>
<evidence type="ECO:0000256" key="2">
    <source>
        <dbReference type="SAM" id="Phobius"/>
    </source>
</evidence>
<gene>
    <name evidence="3" type="ORF">Tam1G_0356</name>
</gene>
<feature type="transmembrane region" description="Helical" evidence="2">
    <location>
        <begin position="678"/>
        <end position="701"/>
    </location>
</feature>
<feature type="transmembrane region" description="Helical" evidence="2">
    <location>
        <begin position="641"/>
        <end position="666"/>
    </location>
</feature>
<sequence>MGVHSKELISAAQPATVHMAKRLRHALLMVLAALAVIASLECIVFNAPFWRTMGASTDTNAVHNALGSGLKRTDDGMLTITDPTNAYLELTADGTSDFLRIDTVSSSVIDKARKQAMKQSREQGDIKVAKPLNTVHVRVDVTSTVASTADTANTADSAAGNNAGTSSDSSQTTAQSATQDAAQPTTQTTTGKAQSIGIGSARSHYINVSGAGVVRVWIQEERGAIVPVSDARANVKVPFSFNWVRVAVMAVLVLLIALWRPGSKLWRITLNPSSTRQRWAFAAIMAIPTVALGSSIVWQLLYATPLAFHTAGGYTYDFDQYAHVADSLIAGRPWLDLEVPSQLAQTENPYDVATRLKLLNDGVSPLYWDYVYYGGHWYSYFGVLPAVLLFAPYRLITGRILPTSAAEQFLVLLFIIFFSMLLLRLIHRVMPKTSIAAASLTVASGLLGAQIGYLAYRTNFYQVPFAASLALTSLGLWFWLGADTSARPLLAADRWHAGNAAPLSLPRLALGALCIAANFGCRPTFTLTALLAFPLFWPQIRAMISDLAWRSVSPVKALRAPAAMVLPAIAVVIPLMIWNKVRFGSLLNFGNAYQFTVSDMTRYATPAVDMPYTIWYYLFLPLRFTDQFPWLALSPAPMPTWGYYEVMVGALFTATPLMLLALVLPFLKNLETHGMRTWLLSCLILAGALMIFDGSVGGLGWRYLADFGWLAALAAVPGTLWLVNGREPSRSLAGANDAASGDGIAHVTPWRWLMRWTVLLLVLWTVGIALLSCFVPGRDDAMINNNPVLWHDVQSWFSLL</sequence>
<feature type="transmembrane region" description="Helical" evidence="2">
    <location>
        <begin position="26"/>
        <end position="50"/>
    </location>
</feature>
<feature type="transmembrane region" description="Helical" evidence="2">
    <location>
        <begin position="558"/>
        <end position="578"/>
    </location>
</feature>
<feature type="transmembrane region" description="Helical" evidence="2">
    <location>
        <begin position="433"/>
        <end position="456"/>
    </location>
</feature>
<feature type="transmembrane region" description="Helical" evidence="2">
    <location>
        <begin position="756"/>
        <end position="777"/>
    </location>
</feature>
<comment type="caution">
    <text evidence="3">The sequence shown here is derived from an EMBL/GenBank/DDBJ whole genome shotgun (WGS) entry which is preliminary data.</text>
</comment>
<dbReference type="Proteomes" id="UP000234855">
    <property type="component" value="Unassembled WGS sequence"/>
</dbReference>
<protein>
    <recommendedName>
        <fullName evidence="5">Glycosyltransferase</fullName>
    </recommendedName>
</protein>
<dbReference type="AlphaFoldDB" id="A0A2N5IU94"/>
<dbReference type="EMBL" id="NMWV01000005">
    <property type="protein sequence ID" value="PLS25532.1"/>
    <property type="molecule type" value="Genomic_DNA"/>
</dbReference>
<feature type="region of interest" description="Disordered" evidence="1">
    <location>
        <begin position="152"/>
        <end position="194"/>
    </location>
</feature>
<feature type="transmembrane region" description="Helical" evidence="2">
    <location>
        <begin position="508"/>
        <end position="537"/>
    </location>
</feature>